<dbReference type="GO" id="GO:0016627">
    <property type="term" value="F:oxidoreductase activity, acting on the CH-CH group of donors"/>
    <property type="evidence" value="ECO:0007669"/>
    <property type="project" value="InterPro"/>
</dbReference>
<evidence type="ECO:0000313" key="1">
    <source>
        <dbReference type="EMBL" id="POA97049.1"/>
    </source>
</evidence>
<keyword evidence="2" id="KW-1185">Reference proteome</keyword>
<accession>A0A2K4MJ74</accession>
<comment type="caution">
    <text evidence="1">The sequence shown here is derived from an EMBL/GenBank/DDBJ whole genome shotgun (WGS) entry which is preliminary data.</text>
</comment>
<dbReference type="EMBL" id="PPTF01000085">
    <property type="protein sequence ID" value="POA97049.1"/>
    <property type="molecule type" value="Genomic_DNA"/>
</dbReference>
<evidence type="ECO:0000313" key="2">
    <source>
        <dbReference type="Proteomes" id="UP000236416"/>
    </source>
</evidence>
<gene>
    <name evidence="1" type="ORF">C2134_19040</name>
</gene>
<dbReference type="InterPro" id="IPR009100">
    <property type="entry name" value="AcylCoA_DH/oxidase_NM_dom_sf"/>
</dbReference>
<protein>
    <submittedName>
        <fullName evidence="1">Uncharacterized protein</fullName>
    </submittedName>
</protein>
<organism evidence="1 2">
    <name type="scientific">Chromobacterium sinusclupearum</name>
    <dbReference type="NCBI Taxonomy" id="2077146"/>
    <lineage>
        <taxon>Bacteria</taxon>
        <taxon>Pseudomonadati</taxon>
        <taxon>Pseudomonadota</taxon>
        <taxon>Betaproteobacteria</taxon>
        <taxon>Neisseriales</taxon>
        <taxon>Chromobacteriaceae</taxon>
        <taxon>Chromobacterium</taxon>
    </lineage>
</organism>
<dbReference type="SUPFAM" id="SSF56645">
    <property type="entry name" value="Acyl-CoA dehydrogenase NM domain-like"/>
    <property type="match status" value="1"/>
</dbReference>
<reference evidence="1 2" key="1">
    <citation type="submission" date="2018-01" db="EMBL/GenBank/DDBJ databases">
        <title>Genomic Sequence of Chromobacterium MWU13-2610 from wild cranberry bogs within the Cape Cod National Seashore.</title>
        <authorList>
            <person name="O'Hara-Hanley K."/>
            <person name="Soby S."/>
            <person name="Harrison A."/>
        </authorList>
    </citation>
    <scope>NUCLEOTIDE SEQUENCE [LARGE SCALE GENOMIC DNA]</scope>
    <source>
        <strain evidence="1 2">MWU13-2610</strain>
    </source>
</reference>
<dbReference type="AlphaFoldDB" id="A0A2K4MJ74"/>
<proteinExistence type="predicted"/>
<dbReference type="RefSeq" id="WP_103321659.1">
    <property type="nucleotide sequence ID" value="NZ_PPTF01000085.1"/>
</dbReference>
<name>A0A2K4MJ74_9NEIS</name>
<sequence>MHTHSTIVDGAPMPAAQALGLPELAAQPVLHRLQCYGELPSGLAAMLARASARLLDSDMLIRQTAQPFAAPEASAHAPMPLEHHEHALSESILGQIRLEGLAPHYKPFMRTFARILFSLFLTPDQYDRACACIDSGNNLRFLMSDAGGPTLGSWRTVAEPKDDGFKLRIDKVWGMYANLDGMAIIAARTPGSFFPSAFLVWPEQYATLQRSLCGDSFLDGVVQLGNVRGEVSVAPADRLKAGGPAALNKYLTTVRPFLVRALMAHVEWLHDQGRLRLGPDERAARDFIADAARAKTQTGTYANEDVHKVLALKFASNELLLHLVASGAVERYADQRDLLAFTKMEGSSYRCYHELRAAARFVQN</sequence>
<dbReference type="Proteomes" id="UP000236416">
    <property type="component" value="Unassembled WGS sequence"/>
</dbReference>